<dbReference type="KEGG" id="vg:64766082"/>
<name>A0A4Y6ES21_9CAUD</name>
<dbReference type="GO" id="GO:0050797">
    <property type="term" value="F:thymidylate synthase (FAD) activity"/>
    <property type="evidence" value="ECO:0007669"/>
    <property type="project" value="InterPro"/>
</dbReference>
<dbReference type="GO" id="GO:0070402">
    <property type="term" value="F:NADPH binding"/>
    <property type="evidence" value="ECO:0007669"/>
    <property type="project" value="TreeGrafter"/>
</dbReference>
<dbReference type="GO" id="GO:0006231">
    <property type="term" value="P:dTMP biosynthetic process"/>
    <property type="evidence" value="ECO:0007669"/>
    <property type="project" value="InterPro"/>
</dbReference>
<dbReference type="PANTHER" id="PTHR34934">
    <property type="entry name" value="FLAVIN-DEPENDENT THYMIDYLATE SYNTHASE"/>
    <property type="match status" value="1"/>
</dbReference>
<dbReference type="PANTHER" id="PTHR34934:SF1">
    <property type="entry name" value="FLAVIN-DEPENDENT THYMIDYLATE SYNTHASE"/>
    <property type="match status" value="1"/>
</dbReference>
<evidence type="ECO:0000313" key="1">
    <source>
        <dbReference type="EMBL" id="QDF18549.1"/>
    </source>
</evidence>
<reference evidence="1 2" key="1">
    <citation type="submission" date="2019-05" db="EMBL/GenBank/DDBJ databases">
        <authorList>
            <person name="Pope W.H."/>
            <person name="Garlena R.A."/>
            <person name="Russell D.A."/>
            <person name="Jacobs-Sera D."/>
            <person name="Hatfull G.F."/>
        </authorList>
    </citation>
    <scope>NUCLEOTIDE SEQUENCE [LARGE SCALE GENOMIC DNA]</scope>
</reference>
<dbReference type="PROSITE" id="PS51331">
    <property type="entry name" value="THYX"/>
    <property type="match status" value="1"/>
</dbReference>
<dbReference type="GO" id="GO:0004799">
    <property type="term" value="F:thymidylate synthase activity"/>
    <property type="evidence" value="ECO:0007669"/>
    <property type="project" value="TreeGrafter"/>
</dbReference>
<dbReference type="Pfam" id="PF02511">
    <property type="entry name" value="Thy1"/>
    <property type="match status" value="1"/>
</dbReference>
<evidence type="ECO:0000313" key="2">
    <source>
        <dbReference type="Proteomes" id="UP000318375"/>
    </source>
</evidence>
<sequence length="245" mass="27735">MAPRTVTFVRPTVEVAAHTIPSQDVVDKIGFDEDEELIQALPEFAGRMCYQAWQKNNPATAFNAGYLANILTQKHYSVLEHSSVSFNIEGVSRSLSHEFVRHRHFSYSQLSQRYVDSSAVAFIMPPDFEGDEVLEKSFRHDCLAAVESYEFYQKHQAKKGLSKKETRQSARAILPNATETKFTVTGNFRAWIEFLVKRDNPAADVEIQRLAKMIGEELADLAPAVFGPEARALWDDSYAQRMARA</sequence>
<dbReference type="Gene3D" id="3.30.1360.170">
    <property type="match status" value="1"/>
</dbReference>
<proteinExistence type="inferred from homology"/>
<dbReference type="InterPro" id="IPR036098">
    <property type="entry name" value="Thymidylate_synthase_ThyX_sf"/>
</dbReference>
<dbReference type="SUPFAM" id="SSF69796">
    <property type="entry name" value="Thymidylate synthase-complementing protein Thy1"/>
    <property type="match status" value="1"/>
</dbReference>
<dbReference type="CDD" id="cd20175">
    <property type="entry name" value="ThyX"/>
    <property type="match status" value="1"/>
</dbReference>
<dbReference type="InterPro" id="IPR003669">
    <property type="entry name" value="Thymidylate_synthase_ThyX"/>
</dbReference>
<keyword evidence="2" id="KW-1185">Reference proteome</keyword>
<dbReference type="HAMAP" id="MF_01408">
    <property type="entry name" value="ThyX"/>
    <property type="match status" value="1"/>
</dbReference>
<dbReference type="RefSeq" id="YP_010058851.1">
    <property type="nucleotide sequence ID" value="NC_054723.1"/>
</dbReference>
<dbReference type="NCBIfam" id="TIGR02170">
    <property type="entry name" value="thyX"/>
    <property type="match status" value="1"/>
</dbReference>
<dbReference type="GO" id="GO:0050660">
    <property type="term" value="F:flavin adenine dinucleotide binding"/>
    <property type="evidence" value="ECO:0007669"/>
    <property type="project" value="InterPro"/>
</dbReference>
<dbReference type="GeneID" id="64766082"/>
<dbReference type="EMBL" id="MK977695">
    <property type="protein sequence ID" value="QDF18549.1"/>
    <property type="molecule type" value="Genomic_DNA"/>
</dbReference>
<organism evidence="1 2">
    <name type="scientific">Gordonia phage Pupper</name>
    <dbReference type="NCBI Taxonomy" id="2571249"/>
    <lineage>
        <taxon>Viruses</taxon>
        <taxon>Duplodnaviria</taxon>
        <taxon>Heunggongvirae</taxon>
        <taxon>Uroviricota</taxon>
        <taxon>Caudoviricetes</taxon>
        <taxon>Puppervirus</taxon>
        <taxon>Puppervirus Pupper</taxon>
    </lineage>
</organism>
<accession>A0A4Y6ES21</accession>
<gene>
    <name evidence="1" type="primary">63</name>
    <name evidence="1" type="ORF">SEA_PUPPER_63</name>
</gene>
<dbReference type="Proteomes" id="UP000318375">
    <property type="component" value="Segment"/>
</dbReference>
<protein>
    <submittedName>
        <fullName evidence="1">ThyX-like thymidylate synthase</fullName>
    </submittedName>
</protein>